<dbReference type="Gene3D" id="1.25.40.180">
    <property type="match status" value="1"/>
</dbReference>
<gene>
    <name evidence="2" type="ORF">XAT740_LOCUS19369</name>
</gene>
<sequence>MDTCLCEEMPKCTNFQSAICLHCNRRLCLLHITEHNQFVLNQYQQLTNEIEEVSQYINNEYEKTRGVYQTILSDVNNWRAKQLEKIGEIYESHLQYVESRQEALNNTHQQLSELLDREARQPLKTTTGQGTITPGLWSHVQEIIKRVQNDSTQLKWNSLMSAPLNREYLPMDSSPKQVSSSSDKVRQQKPSSYTLGSLRQVNLRRFRPFKRLVSMFRKVRNVEHSKSEIVSYLERQNPKMPIPNIIASFLVAWNRTNNANEKNVILKDYVSVIRNYISFSPNDFSVLVGIHAFFYNTQIEECKRELMTMILQFFVDNNCLNVNQVIYWFKNKDENAYKGFDGAKQMTAPFIKSLWMNRTDNNQQAAVVQTNVEEREKKPFESL</sequence>
<comment type="caution">
    <text evidence="2">The sequence shown here is derived from an EMBL/GenBank/DDBJ whole genome shotgun (WGS) entry which is preliminary data.</text>
</comment>
<evidence type="ECO:0000313" key="3">
    <source>
        <dbReference type="Proteomes" id="UP000663828"/>
    </source>
</evidence>
<dbReference type="Proteomes" id="UP000663828">
    <property type="component" value="Unassembled WGS sequence"/>
</dbReference>
<feature type="region of interest" description="Disordered" evidence="1">
    <location>
        <begin position="170"/>
        <end position="191"/>
    </location>
</feature>
<protein>
    <submittedName>
        <fullName evidence="2">Uncharacterized protein</fullName>
    </submittedName>
</protein>
<dbReference type="AlphaFoldDB" id="A0A814QKE2"/>
<proteinExistence type="predicted"/>
<organism evidence="2 3">
    <name type="scientific">Adineta ricciae</name>
    <name type="common">Rotifer</name>
    <dbReference type="NCBI Taxonomy" id="249248"/>
    <lineage>
        <taxon>Eukaryota</taxon>
        <taxon>Metazoa</taxon>
        <taxon>Spiralia</taxon>
        <taxon>Gnathifera</taxon>
        <taxon>Rotifera</taxon>
        <taxon>Eurotatoria</taxon>
        <taxon>Bdelloidea</taxon>
        <taxon>Adinetida</taxon>
        <taxon>Adinetidae</taxon>
        <taxon>Adineta</taxon>
    </lineage>
</organism>
<reference evidence="2" key="1">
    <citation type="submission" date="2021-02" db="EMBL/GenBank/DDBJ databases">
        <authorList>
            <person name="Nowell W R."/>
        </authorList>
    </citation>
    <scope>NUCLEOTIDE SEQUENCE</scope>
</reference>
<evidence type="ECO:0000313" key="2">
    <source>
        <dbReference type="EMBL" id="CAF1120748.1"/>
    </source>
</evidence>
<name>A0A814QKE2_ADIRI</name>
<accession>A0A814QKE2</accession>
<evidence type="ECO:0000256" key="1">
    <source>
        <dbReference type="SAM" id="MobiDB-lite"/>
    </source>
</evidence>
<keyword evidence="3" id="KW-1185">Reference proteome</keyword>
<dbReference type="EMBL" id="CAJNOR010001318">
    <property type="protein sequence ID" value="CAF1120748.1"/>
    <property type="molecule type" value="Genomic_DNA"/>
</dbReference>
<feature type="compositionally biased region" description="Low complexity" evidence="1">
    <location>
        <begin position="172"/>
        <end position="182"/>
    </location>
</feature>